<dbReference type="Pfam" id="PF18962">
    <property type="entry name" value="Por_Secre_tail"/>
    <property type="match status" value="1"/>
</dbReference>
<reference evidence="3" key="1">
    <citation type="submission" date="2020-01" db="EMBL/GenBank/DDBJ databases">
        <authorList>
            <person name="Meier V. D."/>
            <person name="Meier V D."/>
        </authorList>
    </citation>
    <scope>NUCLEOTIDE SEQUENCE</scope>
    <source>
        <strain evidence="3">HLG_WM_MAG_10</strain>
    </source>
</reference>
<accession>A0A6S6U4F5</accession>
<dbReference type="NCBIfam" id="TIGR04183">
    <property type="entry name" value="Por_Secre_tail"/>
    <property type="match status" value="1"/>
</dbReference>
<keyword evidence="1" id="KW-0732">Signal</keyword>
<dbReference type="EMBL" id="CACVAQ010000331">
    <property type="protein sequence ID" value="CAA6823703.1"/>
    <property type="molecule type" value="Genomic_DNA"/>
</dbReference>
<evidence type="ECO:0000313" key="3">
    <source>
        <dbReference type="EMBL" id="CAA6823703.1"/>
    </source>
</evidence>
<organism evidence="3">
    <name type="scientific">uncultured Aureispira sp</name>
    <dbReference type="NCBI Taxonomy" id="1331704"/>
    <lineage>
        <taxon>Bacteria</taxon>
        <taxon>Pseudomonadati</taxon>
        <taxon>Bacteroidota</taxon>
        <taxon>Saprospiria</taxon>
        <taxon>Saprospirales</taxon>
        <taxon>Saprospiraceae</taxon>
        <taxon>Aureispira</taxon>
        <taxon>environmental samples</taxon>
    </lineage>
</organism>
<feature type="chain" id="PRO_5027650419" description="Secretion system C-terminal sorting domain-containing protein" evidence="1">
    <location>
        <begin position="25"/>
        <end position="768"/>
    </location>
</feature>
<feature type="domain" description="Secretion system C-terminal sorting" evidence="2">
    <location>
        <begin position="687"/>
        <end position="766"/>
    </location>
</feature>
<sequence length="768" mass="83958">MVRCLLYVMGVILLLGIQNSSVQAQIQNTTHNHAQCGVDLAEGQAIKNRMLDNRRNRVELLEKFERGRGNDSTTYVPIQFHIVNRSDGTGGEKNQDILDNLCRLNADYLAINVEFYLAGPTRVINQDLLYTNSFDNGMANYFMGLYRVPGVVNIFVGNQISNSQSGGTTLGYYTSGLDIIYAIQSSVRGTGTTLTHELGHFFGLPHTFFGWEGTQYSNPAQVAGLPNVMSNTTGRTPSITTSGITVENIARSGGLENCQIAGDAFCDTDANYLFGFFGSLYNDGCTYAATAMDPRGWLFRPDAIAPTPTRFKILEDETDLDEMWLKNNSTKDYLYPKTLVVTETEYTLGGNTTLLMRDTLGHNDTLYGRTETNVFVPANSDYNLIYAIFSPFVRKGYINLNGHYLDVSVSAPTAPSLAFVAAPAEYTITSATGIHRTDMDSLRVTNTSATVTVAMGTDIVATDIFYNGSTQVSSGDRIYTLPNALAPGESYTFSAVDLRVDATLLAGVTFGVNTYAPYRDTTGTTSENVMSYYDDVCATQFSNEQGDAMKMDIASRGFSTLYSTPSDITIIDTAVVIHPVDNSIAPQPLVHFAWNPVNGATMYHLRVYEINAIGAMLLGGQQFDVMVTGTDYWQTLNDGSRYEWVVTPLNATTFCDRGIASEKAKFRVYNWNVGVENVEAEIQSSKIYPNPSDTRQDVILEVESTIVGAAQITIFNGIGQEVMPTQAISLVPGNNVQKLSTSTLAAGLYVVNVKTANGTTSHKLLIKE</sequence>
<dbReference type="AlphaFoldDB" id="A0A6S6U4F5"/>
<dbReference type="SUPFAM" id="SSF55486">
    <property type="entry name" value="Metalloproteases ('zincins'), catalytic domain"/>
    <property type="match status" value="1"/>
</dbReference>
<name>A0A6S6U4F5_9BACT</name>
<feature type="signal peptide" evidence="1">
    <location>
        <begin position="1"/>
        <end position="24"/>
    </location>
</feature>
<dbReference type="InterPro" id="IPR024079">
    <property type="entry name" value="MetalloPept_cat_dom_sf"/>
</dbReference>
<evidence type="ECO:0000256" key="1">
    <source>
        <dbReference type="SAM" id="SignalP"/>
    </source>
</evidence>
<protein>
    <recommendedName>
        <fullName evidence="2">Secretion system C-terminal sorting domain-containing protein</fullName>
    </recommendedName>
</protein>
<dbReference type="InterPro" id="IPR026444">
    <property type="entry name" value="Secre_tail"/>
</dbReference>
<gene>
    <name evidence="3" type="ORF">HELGO_WM19150</name>
</gene>
<dbReference type="Gene3D" id="3.40.390.10">
    <property type="entry name" value="Collagenase (Catalytic Domain)"/>
    <property type="match status" value="1"/>
</dbReference>
<proteinExistence type="predicted"/>
<evidence type="ECO:0000259" key="2">
    <source>
        <dbReference type="Pfam" id="PF18962"/>
    </source>
</evidence>
<dbReference type="GO" id="GO:0008237">
    <property type="term" value="F:metallopeptidase activity"/>
    <property type="evidence" value="ECO:0007669"/>
    <property type="project" value="InterPro"/>
</dbReference>